<keyword evidence="1" id="KW-0812">Transmembrane</keyword>
<dbReference type="EMBL" id="CP035704">
    <property type="protein sequence ID" value="QBB70730.1"/>
    <property type="molecule type" value="Genomic_DNA"/>
</dbReference>
<name>A0A411HK04_9GAMM</name>
<feature type="transmembrane region" description="Helical" evidence="1">
    <location>
        <begin position="12"/>
        <end position="32"/>
    </location>
</feature>
<evidence type="ECO:0000256" key="1">
    <source>
        <dbReference type="SAM" id="Phobius"/>
    </source>
</evidence>
<keyword evidence="1" id="KW-1133">Transmembrane helix</keyword>
<gene>
    <name evidence="2" type="ORF">ELE36_10350</name>
</gene>
<keyword evidence="1" id="KW-0472">Membrane</keyword>
<accession>A0A411HK04</accession>
<dbReference type="Proteomes" id="UP000291562">
    <property type="component" value="Chromosome"/>
</dbReference>
<evidence type="ECO:0000313" key="2">
    <source>
        <dbReference type="EMBL" id="QBB70730.1"/>
    </source>
</evidence>
<dbReference type="RefSeq" id="WP_129833048.1">
    <property type="nucleotide sequence ID" value="NZ_CP035704.1"/>
</dbReference>
<keyword evidence="3" id="KW-1185">Reference proteome</keyword>
<protein>
    <submittedName>
        <fullName evidence="2">Uncharacterized protein</fullName>
    </submittedName>
</protein>
<dbReference type="KEGG" id="xbc:ELE36_10350"/>
<dbReference type="AlphaFoldDB" id="A0A411HK04"/>
<dbReference type="Pfam" id="PF18926">
    <property type="entry name" value="DUF5676"/>
    <property type="match status" value="1"/>
</dbReference>
<sequence length="89" mass="9946">MSTGISLKAAGFATSLFLAIVFSLCVAFDLLFPAHAMYSAWIKLLPGFEWLSWTSFCLGLAESYGYGWFIALIWVPLYNVFLLGAQRPR</sequence>
<feature type="transmembrane region" description="Helical" evidence="1">
    <location>
        <begin position="67"/>
        <end position="85"/>
    </location>
</feature>
<dbReference type="OrthoDB" id="9154118at2"/>
<proteinExistence type="predicted"/>
<evidence type="ECO:0000313" key="3">
    <source>
        <dbReference type="Proteomes" id="UP000291562"/>
    </source>
</evidence>
<reference evidence="2 3" key="1">
    <citation type="submission" date="2019-01" db="EMBL/GenBank/DDBJ databases">
        <title>Pseudolysobacter antarctica gen. nov., sp. nov., isolated from Fildes Peninsula, Antarctica.</title>
        <authorList>
            <person name="Wei Z."/>
            <person name="Peng F."/>
        </authorList>
    </citation>
    <scope>NUCLEOTIDE SEQUENCE [LARGE SCALE GENOMIC DNA]</scope>
    <source>
        <strain evidence="2 3">AQ6-296</strain>
    </source>
</reference>
<dbReference type="InterPro" id="IPR044020">
    <property type="entry name" value="DUF5676"/>
</dbReference>
<organism evidence="2 3">
    <name type="scientific">Pseudolysobacter antarcticus</name>
    <dbReference type="NCBI Taxonomy" id="2511995"/>
    <lineage>
        <taxon>Bacteria</taxon>
        <taxon>Pseudomonadati</taxon>
        <taxon>Pseudomonadota</taxon>
        <taxon>Gammaproteobacteria</taxon>
        <taxon>Lysobacterales</taxon>
        <taxon>Rhodanobacteraceae</taxon>
        <taxon>Pseudolysobacter</taxon>
    </lineage>
</organism>